<comment type="caution">
    <text evidence="2">The sequence shown here is derived from an EMBL/GenBank/DDBJ whole genome shotgun (WGS) entry which is preliminary data.</text>
</comment>
<evidence type="ECO:0000313" key="3">
    <source>
        <dbReference type="Proteomes" id="UP000318821"/>
    </source>
</evidence>
<evidence type="ECO:0000256" key="1">
    <source>
        <dbReference type="SAM" id="MobiDB-lite"/>
    </source>
</evidence>
<feature type="region of interest" description="Disordered" evidence="1">
    <location>
        <begin position="50"/>
        <end position="92"/>
    </location>
</feature>
<dbReference type="AlphaFoldDB" id="A0A504XCZ4"/>
<dbReference type="Pfam" id="PF13671">
    <property type="entry name" value="AAA_33"/>
    <property type="match status" value="1"/>
</dbReference>
<dbReference type="Gene3D" id="3.40.50.300">
    <property type="entry name" value="P-loop containing nucleotide triphosphate hydrolases"/>
    <property type="match status" value="1"/>
</dbReference>
<feature type="region of interest" description="Disordered" evidence="1">
    <location>
        <begin position="134"/>
        <end position="167"/>
    </location>
</feature>
<dbReference type="EMBL" id="RHLD01000015">
    <property type="protein sequence ID" value="TPP46806.1"/>
    <property type="molecule type" value="Genomic_DNA"/>
</dbReference>
<name>A0A504XCZ4_LEIDO</name>
<sequence>MALDTGTTPVEDGILPRAYAQMPALGARRGRRSLSIACCDAGWEHSGEAKKLSKPATSEALTSTAVPHRRSTDAELTRRPESTLDQPCTGIRGHSGFLQRRLTGSDSLGENCGTPTAARARALDAARCNCSRPALDDQDVGKEHSKSHGGSRSSGGGGSSSTRKKTDPSLPTVLMLIGIHGSGKSFWAKRYTEIVHKSYVIISSDAIRSRLTGSINNYTREVEVEESILKEVMHTLELRRSCIVDDCQHNLSPEFRAKLRALAPDGKVNRVVKIFSVKPSYAMMRIQSDIEEGTARYAPTMVELEKQGEQVAEFEATNKDDDWMRN</sequence>
<feature type="compositionally biased region" description="Polar residues" evidence="1">
    <location>
        <begin position="55"/>
        <end position="65"/>
    </location>
</feature>
<dbReference type="VEuPathDB" id="TriTrypDB:LdCL_340037600"/>
<accession>A0A504XCZ4</accession>
<gene>
    <name evidence="2" type="ORF">CGC20_21030</name>
</gene>
<dbReference type="Proteomes" id="UP000318821">
    <property type="component" value="Unassembled WGS sequence"/>
</dbReference>
<dbReference type="SUPFAM" id="SSF52540">
    <property type="entry name" value="P-loop containing nucleoside triphosphate hydrolases"/>
    <property type="match status" value="1"/>
</dbReference>
<dbReference type="VEuPathDB" id="TriTrypDB:LDHU3_34.5000"/>
<protein>
    <submittedName>
        <fullName evidence="2">AAA domain family protein</fullName>
    </submittedName>
</protein>
<reference evidence="3" key="1">
    <citation type="submission" date="2019-02" db="EMBL/GenBank/DDBJ databases">
        <title>FDA dAtabase for Regulatory Grade micrObial Sequences (FDA-ARGOS): Supporting development and validation of Infectious Disease Dx tests.</title>
        <authorList>
            <person name="Duncan R."/>
            <person name="Fisher C."/>
            <person name="Tallon L."/>
            <person name="Sadzewicz L."/>
            <person name="Sengamalay N."/>
            <person name="Ott S."/>
            <person name="Godinez A."/>
            <person name="Nagaraj S."/>
            <person name="Vavikolanu K."/>
            <person name="Vyas G."/>
            <person name="Nadendla S."/>
            <person name="Aluvathingal J."/>
            <person name="Sichtig H."/>
        </authorList>
    </citation>
    <scope>NUCLEOTIDE SEQUENCE [LARGE SCALE GENOMIC DNA]</scope>
    <source>
        <strain evidence="3">FDAARGOS_360</strain>
    </source>
</reference>
<proteinExistence type="predicted"/>
<organism evidence="2 3">
    <name type="scientific">Leishmania donovani</name>
    <dbReference type="NCBI Taxonomy" id="5661"/>
    <lineage>
        <taxon>Eukaryota</taxon>
        <taxon>Discoba</taxon>
        <taxon>Euglenozoa</taxon>
        <taxon>Kinetoplastea</taxon>
        <taxon>Metakinetoplastina</taxon>
        <taxon>Trypanosomatida</taxon>
        <taxon>Trypanosomatidae</taxon>
        <taxon>Leishmaniinae</taxon>
        <taxon>Leishmania</taxon>
    </lineage>
</organism>
<feature type="compositionally biased region" description="Basic and acidic residues" evidence="1">
    <location>
        <begin position="70"/>
        <end position="82"/>
    </location>
</feature>
<dbReference type="VEuPathDB" id="TriTrypDB:LdBPK_044300.1"/>
<dbReference type="InterPro" id="IPR027417">
    <property type="entry name" value="P-loop_NTPase"/>
</dbReference>
<evidence type="ECO:0000313" key="2">
    <source>
        <dbReference type="EMBL" id="TPP46806.1"/>
    </source>
</evidence>